<sequence>MEGSYDIHHKNEVNQFLVEALKIPSLTELLVSLGTGDDLLSIHANRVAMILQSIVSSASTKIANLTLIYPRGLLQLKSGIQIASIKRLSVTIHFAKTLMQLINVTPNLEELSLSIIMFDDTDLLKSIKLPQTLQKLHLEGGTYDYKKFSYEQPTFEMIRIFLDVFKHHIQSLTLIMNNADKKFATFDNFQSLSNFKLVNLKKLVVTSRSKMFSAGFSRLLLKIVDLSPNLNSLSISSGTNPNNLIKQLQRIMPKKYGKQFLHFELFLESNSKQWEFSLELSKMLPNLKTISIHGEQRFLDNCFTSLIEFVEDLQTHFKKLARLTIKTYGSNTDAFGRYENDLKKLSKQTNNPIYYTAKDQGVANYFLDIWL</sequence>
<evidence type="ECO:0000313" key="2">
    <source>
        <dbReference type="EMBL" id="CAF4026947.1"/>
    </source>
</evidence>
<proteinExistence type="predicted"/>
<accession>A0A819IAP9</accession>
<evidence type="ECO:0000313" key="3">
    <source>
        <dbReference type="Proteomes" id="UP000663881"/>
    </source>
</evidence>
<reference evidence="1" key="1">
    <citation type="submission" date="2021-02" db="EMBL/GenBank/DDBJ databases">
        <authorList>
            <person name="Nowell W R."/>
        </authorList>
    </citation>
    <scope>NUCLEOTIDE SEQUENCE</scope>
</reference>
<dbReference type="AlphaFoldDB" id="A0A819IAP9"/>
<protein>
    <submittedName>
        <fullName evidence="1">Uncharacterized protein</fullName>
    </submittedName>
</protein>
<name>A0A819IAP9_9BILA</name>
<organism evidence="1 3">
    <name type="scientific">Adineta steineri</name>
    <dbReference type="NCBI Taxonomy" id="433720"/>
    <lineage>
        <taxon>Eukaryota</taxon>
        <taxon>Metazoa</taxon>
        <taxon>Spiralia</taxon>
        <taxon>Gnathifera</taxon>
        <taxon>Rotifera</taxon>
        <taxon>Eurotatoria</taxon>
        <taxon>Bdelloidea</taxon>
        <taxon>Adinetida</taxon>
        <taxon>Adinetidae</taxon>
        <taxon>Adineta</taxon>
    </lineage>
</organism>
<evidence type="ECO:0000313" key="1">
    <source>
        <dbReference type="EMBL" id="CAF3909134.1"/>
    </source>
</evidence>
<gene>
    <name evidence="2" type="ORF">KXQ929_LOCUS30039</name>
    <name evidence="1" type="ORF">OKA104_LOCUS24621</name>
</gene>
<dbReference type="EMBL" id="CAJOAY010001987">
    <property type="protein sequence ID" value="CAF3909134.1"/>
    <property type="molecule type" value="Genomic_DNA"/>
</dbReference>
<dbReference type="Proteomes" id="UP000663868">
    <property type="component" value="Unassembled WGS sequence"/>
</dbReference>
<dbReference type="EMBL" id="CAJOBB010003204">
    <property type="protein sequence ID" value="CAF4026947.1"/>
    <property type="molecule type" value="Genomic_DNA"/>
</dbReference>
<dbReference type="Proteomes" id="UP000663881">
    <property type="component" value="Unassembled WGS sequence"/>
</dbReference>
<comment type="caution">
    <text evidence="1">The sequence shown here is derived from an EMBL/GenBank/DDBJ whole genome shotgun (WGS) entry which is preliminary data.</text>
</comment>